<dbReference type="PANTHER" id="PTHR23102">
    <property type="entry name" value="CLEAVAGE AND POLYADENYLATION SPECIFICITY FACTOR SUBUNIT 4-RELATED"/>
    <property type="match status" value="1"/>
</dbReference>
<evidence type="ECO:0000256" key="8">
    <source>
        <dbReference type="ARBA" id="ARBA00022884"/>
    </source>
</evidence>
<dbReference type="Pfam" id="PF00642">
    <property type="entry name" value="zf-CCCH"/>
    <property type="match status" value="1"/>
</dbReference>
<dbReference type="GO" id="GO:0008270">
    <property type="term" value="F:zinc ion binding"/>
    <property type="evidence" value="ECO:0007669"/>
    <property type="project" value="UniProtKB-KW"/>
</dbReference>
<feature type="zinc finger region" description="C3H1-type" evidence="10">
    <location>
        <begin position="181"/>
        <end position="208"/>
    </location>
</feature>
<evidence type="ECO:0000256" key="10">
    <source>
        <dbReference type="PROSITE-ProRule" id="PRU00723"/>
    </source>
</evidence>
<dbReference type="Pfam" id="PF00098">
    <property type="entry name" value="zf-CCHC"/>
    <property type="match status" value="1"/>
</dbReference>
<evidence type="ECO:0000256" key="6">
    <source>
        <dbReference type="ARBA" id="ARBA00022771"/>
    </source>
</evidence>
<keyword evidence="17" id="KW-1185">Reference proteome</keyword>
<evidence type="ECO:0000313" key="17">
    <source>
        <dbReference type="Proteomes" id="UP000324748"/>
    </source>
</evidence>
<evidence type="ECO:0000256" key="4">
    <source>
        <dbReference type="ARBA" id="ARBA00022723"/>
    </source>
</evidence>
<dbReference type="Pfam" id="PF14608">
    <property type="entry name" value="zf-CCCH_2"/>
    <property type="match status" value="3"/>
</dbReference>
<dbReference type="SMART" id="SM00343">
    <property type="entry name" value="ZnF_C2HC"/>
    <property type="match status" value="1"/>
</dbReference>
<feature type="domain" description="C3H1-type" evidence="13">
    <location>
        <begin position="181"/>
        <end position="208"/>
    </location>
</feature>
<dbReference type="PROSITE" id="PS50103">
    <property type="entry name" value="ZF_C3H1"/>
    <property type="match status" value="3"/>
</dbReference>
<dbReference type="Gene3D" id="4.10.1000.10">
    <property type="entry name" value="Zinc finger, CCCH-type"/>
    <property type="match status" value="1"/>
</dbReference>
<dbReference type="EMBL" id="VDEP01000114">
    <property type="protein sequence ID" value="KAA1130059.1"/>
    <property type="molecule type" value="Genomic_DNA"/>
</dbReference>
<organism evidence="16 18">
    <name type="scientific">Puccinia graminis f. sp. tritici</name>
    <dbReference type="NCBI Taxonomy" id="56615"/>
    <lineage>
        <taxon>Eukaryota</taxon>
        <taxon>Fungi</taxon>
        <taxon>Dikarya</taxon>
        <taxon>Basidiomycota</taxon>
        <taxon>Pucciniomycotina</taxon>
        <taxon>Pucciniomycetes</taxon>
        <taxon>Pucciniales</taxon>
        <taxon>Pucciniaceae</taxon>
        <taxon>Puccinia</taxon>
    </lineage>
</organism>
<dbReference type="PROSITE" id="PS50158">
    <property type="entry name" value="ZF_CCHC"/>
    <property type="match status" value="1"/>
</dbReference>
<evidence type="ECO:0000313" key="18">
    <source>
        <dbReference type="Proteomes" id="UP000325313"/>
    </source>
</evidence>
<dbReference type="EMBL" id="VSWC01000027">
    <property type="protein sequence ID" value="KAA1109929.1"/>
    <property type="molecule type" value="Genomic_DNA"/>
</dbReference>
<dbReference type="OrthoDB" id="1914176at2759"/>
<dbReference type="FunFam" id="4.10.60.10:FF:000071">
    <property type="entry name" value="Cleavage and polyadenylation-specific factor 4-like"/>
    <property type="match status" value="1"/>
</dbReference>
<dbReference type="InterPro" id="IPR036875">
    <property type="entry name" value="Znf_CCHC_sf"/>
</dbReference>
<feature type="domain" description="C3H1-type" evidence="13">
    <location>
        <begin position="152"/>
        <end position="180"/>
    </location>
</feature>
<evidence type="ECO:0000256" key="3">
    <source>
        <dbReference type="ARBA" id="ARBA00022664"/>
    </source>
</evidence>
<dbReference type="Gene3D" id="4.10.60.10">
    <property type="entry name" value="Zinc finger, CCHC-type"/>
    <property type="match status" value="1"/>
</dbReference>
<comment type="caution">
    <text evidence="16">The sequence shown here is derived from an EMBL/GenBank/DDBJ whole genome shotgun (WGS) entry which is preliminary data.</text>
</comment>
<keyword evidence="7 10" id="KW-0862">Zinc</keyword>
<evidence type="ECO:0000256" key="7">
    <source>
        <dbReference type="ARBA" id="ARBA00022833"/>
    </source>
</evidence>
<evidence type="ECO:0000256" key="5">
    <source>
        <dbReference type="ARBA" id="ARBA00022737"/>
    </source>
</evidence>
<comment type="similarity">
    <text evidence="2 11">Belongs to the CPSF4/YTH1 family.</text>
</comment>
<feature type="zinc finger region" description="C3H1-type" evidence="10">
    <location>
        <begin position="152"/>
        <end position="180"/>
    </location>
</feature>
<proteinExistence type="inferred from homology"/>
<evidence type="ECO:0000256" key="9">
    <source>
        <dbReference type="ARBA" id="ARBA00023242"/>
    </source>
</evidence>
<feature type="region of interest" description="Disordered" evidence="12">
    <location>
        <begin position="236"/>
        <end position="316"/>
    </location>
</feature>
<keyword evidence="9 11" id="KW-0539">Nucleus</keyword>
<reference evidence="17 18" key="1">
    <citation type="submission" date="2019-05" db="EMBL/GenBank/DDBJ databases">
        <title>Emergence of the Ug99 lineage of the wheat stem rust pathogen through somatic hybridization.</title>
        <authorList>
            <person name="Li F."/>
            <person name="Upadhyaya N.M."/>
            <person name="Sperschneider J."/>
            <person name="Matny O."/>
            <person name="Nguyen-Phuc H."/>
            <person name="Mago R."/>
            <person name="Raley C."/>
            <person name="Miller M.E."/>
            <person name="Silverstein K.A.T."/>
            <person name="Henningsen E."/>
            <person name="Hirsch C.D."/>
            <person name="Visser B."/>
            <person name="Pretorius Z.A."/>
            <person name="Steffenson B.J."/>
            <person name="Schwessinger B."/>
            <person name="Dodds P.N."/>
            <person name="Figueroa M."/>
        </authorList>
    </citation>
    <scope>NUCLEOTIDE SEQUENCE [LARGE SCALE GENOMIC DNA]</scope>
    <source>
        <strain evidence="15">21-0</strain>
        <strain evidence="16 18">Ug99</strain>
    </source>
</reference>
<gene>
    <name evidence="16" type="primary">YTH1_3</name>
    <name evidence="15" type="synonym">YTH1_2</name>
    <name evidence="15" type="ORF">PGT21_003506</name>
    <name evidence="16" type="ORF">PGTUg99_014256</name>
</gene>
<evidence type="ECO:0000256" key="11">
    <source>
        <dbReference type="RuleBase" id="RU369008"/>
    </source>
</evidence>
<keyword evidence="4 10" id="KW-0479">Metal-binding</keyword>
<accession>A0A5B0RXY6</accession>
<dbReference type="FunFam" id="4.10.1000.10:FF:000012">
    <property type="entry name" value="cleavage and polyadenylation specificity factor subunit 4"/>
    <property type="match status" value="1"/>
</dbReference>
<dbReference type="SUPFAM" id="SSF57756">
    <property type="entry name" value="Retrovirus zinc finger-like domains"/>
    <property type="match status" value="1"/>
</dbReference>
<dbReference type="InterPro" id="IPR036855">
    <property type="entry name" value="Znf_CCCH_sf"/>
</dbReference>
<evidence type="ECO:0000256" key="1">
    <source>
        <dbReference type="ARBA" id="ARBA00004123"/>
    </source>
</evidence>
<name>A0A5B0RXY6_PUCGR</name>
<sequence length="428" mass="48357">MAIPPPPPPTLPKPSAAAGSSNNGLPISTTIVLRPDLRHVELEIEKHLKEELGLKLDTDQQLCPQHLLHLSSINQPSSGENQQPPCQLGNQCPFRHATPSSLNFTTPPVGSAANRNHHHHHHSSHSKTVCKHWLRGLCKKGNSCEFLHEYNLRTMPECWFFGKYGFCSNGDECMYLHVDERMRVLECMDFRRGFCPKGPDCPQKHIRRPICRLYMAGFCPYEKTCHIGGHPKFEVDPTPRGNPYINSFNPFDRPRGDPDRPMLNNYNGQSNPKPPVGIHKHHQQQQQQQQQQIQNQHHHPQQPQFLPQHPNQQANPALNPHLIQHQINLKANSILNHPINPLLNPSSNPPTNPNHHPHEVLPNDEHWVQTDSGPRKKRNLDEVTCFKCGQRGHYANTCPNPMVPGNRGGVVRGPGGRLLGDDDLLPVL</sequence>
<feature type="compositionally biased region" description="Low complexity" evidence="12">
    <location>
        <begin position="284"/>
        <end position="313"/>
    </location>
</feature>
<feature type="region of interest" description="Disordered" evidence="12">
    <location>
        <begin position="1"/>
        <end position="24"/>
    </location>
</feature>
<keyword evidence="3 11" id="KW-0507">mRNA processing</keyword>
<protein>
    <recommendedName>
        <fullName evidence="11">mRNA 3'-end-processing protein</fullName>
    </recommendedName>
</protein>
<dbReference type="GO" id="GO:0005634">
    <property type="term" value="C:nucleus"/>
    <property type="evidence" value="ECO:0007669"/>
    <property type="project" value="UniProtKB-SubCell"/>
</dbReference>
<dbReference type="GO" id="GO:0003723">
    <property type="term" value="F:RNA binding"/>
    <property type="evidence" value="ECO:0007669"/>
    <property type="project" value="UniProtKB-UniRule"/>
</dbReference>
<evidence type="ECO:0000256" key="12">
    <source>
        <dbReference type="SAM" id="MobiDB-lite"/>
    </source>
</evidence>
<feature type="compositionally biased region" description="Pro residues" evidence="12">
    <location>
        <begin position="1"/>
        <end position="12"/>
    </location>
</feature>
<keyword evidence="6 10" id="KW-0863">Zinc-finger</keyword>
<dbReference type="SMART" id="SM00356">
    <property type="entry name" value="ZnF_C3H1"/>
    <property type="match status" value="4"/>
</dbReference>
<dbReference type="SUPFAM" id="SSF90229">
    <property type="entry name" value="CCCH zinc finger"/>
    <property type="match status" value="2"/>
</dbReference>
<feature type="domain" description="C3H1-type" evidence="13">
    <location>
        <begin position="124"/>
        <end position="151"/>
    </location>
</feature>
<keyword evidence="5 11" id="KW-0677">Repeat</keyword>
<dbReference type="InterPro" id="IPR000571">
    <property type="entry name" value="Znf_CCCH"/>
</dbReference>
<dbReference type="AlphaFoldDB" id="A0A5B0RXY6"/>
<dbReference type="Proteomes" id="UP000325313">
    <property type="component" value="Unassembled WGS sequence"/>
</dbReference>
<feature type="compositionally biased region" description="Basic and acidic residues" evidence="12">
    <location>
        <begin position="356"/>
        <end position="368"/>
    </location>
</feature>
<evidence type="ECO:0000259" key="14">
    <source>
        <dbReference type="PROSITE" id="PS50158"/>
    </source>
</evidence>
<evidence type="ECO:0000313" key="15">
    <source>
        <dbReference type="EMBL" id="KAA1109929.1"/>
    </source>
</evidence>
<evidence type="ECO:0000256" key="2">
    <source>
        <dbReference type="ARBA" id="ARBA00008907"/>
    </source>
</evidence>
<dbReference type="GO" id="GO:0031124">
    <property type="term" value="P:mRNA 3'-end processing"/>
    <property type="evidence" value="ECO:0007669"/>
    <property type="project" value="UniProtKB-UniRule"/>
</dbReference>
<evidence type="ECO:0000259" key="13">
    <source>
        <dbReference type="PROSITE" id="PS50103"/>
    </source>
</evidence>
<dbReference type="Proteomes" id="UP000324748">
    <property type="component" value="Unassembled WGS sequence"/>
</dbReference>
<feature type="domain" description="CCHC-type" evidence="14">
    <location>
        <begin position="385"/>
        <end position="400"/>
    </location>
</feature>
<dbReference type="PANTHER" id="PTHR23102:SF24">
    <property type="entry name" value="CLEAVAGE AND POLYADENYLATION SPECIFICITY FACTOR SUBUNIT 4"/>
    <property type="match status" value="1"/>
</dbReference>
<feature type="region of interest" description="Disordered" evidence="12">
    <location>
        <begin position="104"/>
        <end position="123"/>
    </location>
</feature>
<feature type="region of interest" description="Disordered" evidence="12">
    <location>
        <begin position="338"/>
        <end position="378"/>
    </location>
</feature>
<keyword evidence="8 11" id="KW-0694">RNA-binding</keyword>
<comment type="subcellular location">
    <subcellularLocation>
        <location evidence="1 11">Nucleus</location>
    </subcellularLocation>
</comment>
<evidence type="ECO:0000313" key="16">
    <source>
        <dbReference type="EMBL" id="KAA1130059.1"/>
    </source>
</evidence>
<feature type="zinc finger region" description="C3H1-type" evidence="10">
    <location>
        <begin position="124"/>
        <end position="151"/>
    </location>
</feature>
<dbReference type="InterPro" id="IPR001878">
    <property type="entry name" value="Znf_CCHC"/>
</dbReference>
<dbReference type="InterPro" id="IPR045348">
    <property type="entry name" value="CPSF4/Yth1"/>
</dbReference>
<comment type="function">
    <text evidence="11">Component of the cleavage factor I (CF I) involved in pre-mRNA 3'-end processing.</text>
</comment>